<organism evidence="3 4">
    <name type="scientific">Schistosoma rodhaini</name>
    <dbReference type="NCBI Taxonomy" id="6188"/>
    <lineage>
        <taxon>Eukaryota</taxon>
        <taxon>Metazoa</taxon>
        <taxon>Spiralia</taxon>
        <taxon>Lophotrochozoa</taxon>
        <taxon>Platyhelminthes</taxon>
        <taxon>Trematoda</taxon>
        <taxon>Digenea</taxon>
        <taxon>Strigeidida</taxon>
        <taxon>Schistosomatoidea</taxon>
        <taxon>Schistosomatidae</taxon>
        <taxon>Schistosoma</taxon>
    </lineage>
</organism>
<feature type="region of interest" description="Disordered" evidence="2">
    <location>
        <begin position="1217"/>
        <end position="1252"/>
    </location>
</feature>
<evidence type="ECO:0000313" key="3">
    <source>
        <dbReference type="Proteomes" id="UP000050792"/>
    </source>
</evidence>
<keyword evidence="1" id="KW-0175">Coiled coil</keyword>
<accession>A0AA85GL59</accession>
<dbReference type="WBParaSite" id="SRDH1_96870.4">
    <property type="protein sequence ID" value="SRDH1_96870.4"/>
    <property type="gene ID" value="SRDH1_96870"/>
</dbReference>
<feature type="region of interest" description="Disordered" evidence="2">
    <location>
        <begin position="1"/>
        <end position="24"/>
    </location>
</feature>
<feature type="region of interest" description="Disordered" evidence="2">
    <location>
        <begin position="945"/>
        <end position="981"/>
    </location>
</feature>
<feature type="compositionally biased region" description="Low complexity" evidence="2">
    <location>
        <begin position="1217"/>
        <end position="1232"/>
    </location>
</feature>
<evidence type="ECO:0000256" key="1">
    <source>
        <dbReference type="SAM" id="Coils"/>
    </source>
</evidence>
<reference evidence="4" key="2">
    <citation type="submission" date="2023-11" db="UniProtKB">
        <authorList>
            <consortium name="WormBaseParasite"/>
        </authorList>
    </citation>
    <scope>IDENTIFICATION</scope>
</reference>
<evidence type="ECO:0008006" key="5">
    <source>
        <dbReference type="Google" id="ProtNLM"/>
    </source>
</evidence>
<feature type="compositionally biased region" description="Polar residues" evidence="2">
    <location>
        <begin position="680"/>
        <end position="695"/>
    </location>
</feature>
<keyword evidence="3" id="KW-1185">Reference proteome</keyword>
<sequence length="1359" mass="156261">MNGKLIFDSESAPGGPSGRQVSQSSQYITKLTDYNFDMNFAQKLRMQKHNNNQLASLQKMNYPQQQHSFDSHQYDNHYPLQFISGQSELKHNYSDSDEPSSFYQPIPSKQHYYSSYRRFKTCDRLPKHKQFENSYHPKLLDSNIIMSHTDHHLLSTPTVSGFSEFQSDNKKMYLTTPSAQMPTNLSHPFSISRETAFKPINQKTFNRNASSSSSQSIHECNSESYIIANINNEVGHSSNKVKINSTPNLLDYINTINPSVSSCKYNNPLIHTQQQFHLQQLKQFQQRDIPNHNDNRLQTTGKNYTTRSMEELLKRQKKLDHLQYCLQRYEIEREEAGQAIRRIEERMQELEARASDLLEYDISKNLTNDTLNPLQQQWRNLTNSINKSCNQSEHFTTDDLECQYIHWLKNIEDSTNTLKPTELDENPTNIHTQNNYMYIESSTNDENDISKYHIKPKCSAEHSFSPISLPNVNNTSSLKASTQVDNNKNSSETKRNLLLEHLMVQRQRLATADASVALLAKRLMLLNTSPKVQQDSTKEKAIYKRKVSYPGNSLEKNISTFDQLVDNQQALTYSITPNVLRNSKMISGTVNSAIHSEYSTDSIFQSQLPHSSEDDILTHGHSPKPKFTGWQKSSTIERINSSSAQYLLDSPRLNNNNNTAKSTNITNKFKDISTNDNIGKNELNNLHQDGDSSAPSVERRRLPTPIRGDLSAWNVKKYLHKVPQFTKLASENGYIELANTSSSPTNDEDYTSRLLYGTSKTQLPSRRFFNTNSLNNSMTGFLTPINCSFLSTTTQQSSPATMTTQPLLYNEKRLIEKSLLRHRPTPPTQQHQLKPVPPLPPKPNQISLQTSIGATQEHLSAEDEEVYKFMSRSFDANEEMNLDFQPLNRNLTDSKQRPLPPPYYVNINDTNNEKLLNQRKIFPHKISRTMNNKTSQLLKQTITQNHDSHILTGGSLTSLNDTTKEGEKEREEEEEEESTNRLLNPSTKIKKSLNSIEKIKNQMEVNQAHKIKRYIKQKSDYSFNLRDYLQILHHPINELAIETSDTTVSPEQHGGICLTSLLGNWLTSRTTRAQKTSTVNESLDYFQCKIILSSRICGGYLWIMKKPSRQRNNSNIWDSIMRRVHDTSFNQITNTDNEKHNKRIIIRSSNNAKWCRKWLSCDMLEQKIFICERKGCGRIECTINFSTIKDIHQSSTDQLLDCQKSCSLSPRISQKTSSTLLNTNTSNNNTDNNNHHHEVKSSTQQDKSITISDTNEEQIKKTTINNTMTKQTNCTEKTETLFCLETILHTYFLMAPSSELTRLWIDVLKQGKFTCVCVCVWKIPNKFVIDKLTLNKLFFIRSMIELVTWNISVLKLITV</sequence>
<evidence type="ECO:0000256" key="2">
    <source>
        <dbReference type="SAM" id="MobiDB-lite"/>
    </source>
</evidence>
<reference evidence="3" key="1">
    <citation type="submission" date="2022-06" db="EMBL/GenBank/DDBJ databases">
        <authorList>
            <person name="Berger JAMES D."/>
            <person name="Berger JAMES D."/>
        </authorList>
    </citation>
    <scope>NUCLEOTIDE SEQUENCE [LARGE SCALE GENOMIC DNA]</scope>
</reference>
<feature type="coiled-coil region" evidence="1">
    <location>
        <begin position="326"/>
        <end position="360"/>
    </location>
</feature>
<feature type="compositionally biased region" description="Polar residues" evidence="2">
    <location>
        <begin position="1241"/>
        <end position="1252"/>
    </location>
</feature>
<name>A0AA85GL59_9TREM</name>
<evidence type="ECO:0000313" key="4">
    <source>
        <dbReference type="WBParaSite" id="SRDH1_96870.4"/>
    </source>
</evidence>
<protein>
    <recommendedName>
        <fullName evidence="5">PH domain-containing protein</fullName>
    </recommendedName>
</protein>
<dbReference type="Proteomes" id="UP000050792">
    <property type="component" value="Unassembled WGS sequence"/>
</dbReference>
<proteinExistence type="predicted"/>
<feature type="region of interest" description="Disordered" evidence="2">
    <location>
        <begin position="680"/>
        <end position="702"/>
    </location>
</feature>